<accession>A0ABV6YVG5</accession>
<protein>
    <recommendedName>
        <fullName evidence="3">HD/PDEase domain-containing protein</fullName>
    </recommendedName>
</protein>
<gene>
    <name evidence="1" type="ORF">ACFL27_08405</name>
</gene>
<dbReference type="Gene3D" id="1.10.3210.10">
    <property type="entry name" value="Hypothetical protein af1432"/>
    <property type="match status" value="1"/>
</dbReference>
<dbReference type="Proteomes" id="UP001594351">
    <property type="component" value="Unassembled WGS sequence"/>
</dbReference>
<evidence type="ECO:0000313" key="2">
    <source>
        <dbReference type="Proteomes" id="UP001594351"/>
    </source>
</evidence>
<evidence type="ECO:0000313" key="1">
    <source>
        <dbReference type="EMBL" id="MFC1850197.1"/>
    </source>
</evidence>
<name>A0ABV6YVG5_UNCC1</name>
<evidence type="ECO:0008006" key="3">
    <source>
        <dbReference type="Google" id="ProtNLM"/>
    </source>
</evidence>
<keyword evidence="2" id="KW-1185">Reference proteome</keyword>
<reference evidence="1 2" key="1">
    <citation type="submission" date="2024-09" db="EMBL/GenBank/DDBJ databases">
        <title>Laminarin stimulates single cell rates of sulfate reduction while oxygen inhibits transcriptomic activity in coastal marine sediment.</title>
        <authorList>
            <person name="Lindsay M."/>
            <person name="Orcutt B."/>
            <person name="Emerson D."/>
            <person name="Stepanauskas R."/>
            <person name="D'Angelo T."/>
        </authorList>
    </citation>
    <scope>NUCLEOTIDE SEQUENCE [LARGE SCALE GENOMIC DNA]</scope>
    <source>
        <strain evidence="1">SAG AM-311-K15</strain>
    </source>
</reference>
<sequence length="306" mass="35237">MKVTDSKIGKIMFIEGPEQSIEEVQKICSMLDTTLDFSFIIRSFDDVSRLFSGNYKGFQACNTKYHDLNHTIDVFIAVARLIHGIVISGKQLSHQGIILGLIAALFHDAGFIQTIDDTEGTGAKYTIGHEERSIEFINHYLSDKGYSSEAINDCGHMIACTILRKSLREIPFRTEEVKVLGQIVGTADLLAQMADRNYLEKLLFLYKEFEEAKMPGFDSELELLKKTEAFYRDLSKKRMNEELGGVDSFMYLHFKNRWRVDLDLYQVYARKNIAYLKAILRTFDDDYRQMLRRAGVVEKLHRPLDT</sequence>
<dbReference type="EMBL" id="JBHPBY010000083">
    <property type="protein sequence ID" value="MFC1850197.1"/>
    <property type="molecule type" value="Genomic_DNA"/>
</dbReference>
<dbReference type="SUPFAM" id="SSF109604">
    <property type="entry name" value="HD-domain/PDEase-like"/>
    <property type="match status" value="1"/>
</dbReference>
<organism evidence="1 2">
    <name type="scientific">candidate division CSSED10-310 bacterium</name>
    <dbReference type="NCBI Taxonomy" id="2855610"/>
    <lineage>
        <taxon>Bacteria</taxon>
        <taxon>Bacteria division CSSED10-310</taxon>
    </lineage>
</organism>
<proteinExistence type="predicted"/>
<comment type="caution">
    <text evidence="1">The sequence shown here is derived from an EMBL/GenBank/DDBJ whole genome shotgun (WGS) entry which is preliminary data.</text>
</comment>
<dbReference type="InterPro" id="IPR003607">
    <property type="entry name" value="HD/PDEase_dom"/>
</dbReference>
<dbReference type="CDD" id="cd00077">
    <property type="entry name" value="HDc"/>
    <property type="match status" value="1"/>
</dbReference>